<dbReference type="Proteomes" id="UP000290013">
    <property type="component" value="Chromosome"/>
</dbReference>
<evidence type="ECO:0000313" key="2">
    <source>
        <dbReference type="Proteomes" id="UP000290013"/>
    </source>
</evidence>
<name>A0A4U8WDC7_9FLAO</name>
<dbReference type="KEGG" id="ctai:NCTC12078_02186"/>
<accession>A0A4U8WDC7</accession>
<gene>
    <name evidence="1" type="ORF">NCTC12078_02186</name>
</gene>
<protein>
    <submittedName>
        <fullName evidence="1">Uncharacterized protein</fullName>
    </submittedName>
</protein>
<dbReference type="EMBL" id="LR215974">
    <property type="protein sequence ID" value="VFB04163.1"/>
    <property type="molecule type" value="Genomic_DNA"/>
</dbReference>
<organism evidence="1 2">
    <name type="scientific">Chryseobacterium taihuense</name>
    <dbReference type="NCBI Taxonomy" id="1141221"/>
    <lineage>
        <taxon>Bacteria</taxon>
        <taxon>Pseudomonadati</taxon>
        <taxon>Bacteroidota</taxon>
        <taxon>Flavobacteriia</taxon>
        <taxon>Flavobacteriales</taxon>
        <taxon>Weeksellaceae</taxon>
        <taxon>Chryseobacterium group</taxon>
        <taxon>Chryseobacterium</taxon>
    </lineage>
</organism>
<evidence type="ECO:0000313" key="1">
    <source>
        <dbReference type="EMBL" id="VFB04163.1"/>
    </source>
</evidence>
<reference evidence="1 2" key="1">
    <citation type="submission" date="2019-02" db="EMBL/GenBank/DDBJ databases">
        <authorList>
            <consortium name="Pathogen Informatics"/>
        </authorList>
    </citation>
    <scope>NUCLEOTIDE SEQUENCE [LARGE SCALE GENOMIC DNA]</scope>
    <source>
        <strain evidence="1 2">3012STDY6944375</strain>
    </source>
</reference>
<sequence length="233" mass="27234">MYEKGAVLVEIGEKEYALVYKGERILRDFYNEKWTRSFYRELKKSFRIPEQLEAKLENFYKLIPKLSDDRKFWTCFNDAGTELRWSNVTEKDIEKSINAALANSNGGKLWEGEVAREMSKHDKITDFGNKYDIIKNGKRLNNAGDIDVGSSKYIIECKESVSKNIDKDEFLKQFDKYLNPKNEKYINPKNKKSVLAIKSFKDNAIDVSHPVFKELQKRGVIIITDLNQIKNLR</sequence>
<dbReference type="RefSeq" id="WP_130914523.1">
    <property type="nucleotide sequence ID" value="NZ_LR215974.1"/>
</dbReference>
<proteinExistence type="predicted"/>
<dbReference type="AlphaFoldDB" id="A0A4U8WDC7"/>